<dbReference type="Pfam" id="PF11145">
    <property type="entry name" value="DUF2921"/>
    <property type="match status" value="2"/>
</dbReference>
<gene>
    <name evidence="18" type="ORF">L486_04408</name>
</gene>
<evidence type="ECO:0000256" key="16">
    <source>
        <dbReference type="SAM" id="Phobius"/>
    </source>
</evidence>
<dbReference type="Pfam" id="PF13639">
    <property type="entry name" value="zf-RING_2"/>
    <property type="match status" value="1"/>
</dbReference>
<evidence type="ECO:0000256" key="7">
    <source>
        <dbReference type="ARBA" id="ARBA00022723"/>
    </source>
</evidence>
<dbReference type="GO" id="GO:0061630">
    <property type="term" value="F:ubiquitin protein ligase activity"/>
    <property type="evidence" value="ECO:0007669"/>
    <property type="project" value="UniProtKB-EC"/>
</dbReference>
<keyword evidence="5" id="KW-0808">Transferase</keyword>
<dbReference type="GO" id="GO:0008270">
    <property type="term" value="F:zinc ion binding"/>
    <property type="evidence" value="ECO:0007669"/>
    <property type="project" value="UniProtKB-KW"/>
</dbReference>
<dbReference type="Proteomes" id="UP000092583">
    <property type="component" value="Unassembled WGS sequence"/>
</dbReference>
<feature type="transmembrane region" description="Helical" evidence="16">
    <location>
        <begin position="449"/>
        <end position="468"/>
    </location>
</feature>
<feature type="transmembrane region" description="Helical" evidence="16">
    <location>
        <begin position="622"/>
        <end position="639"/>
    </location>
</feature>
<comment type="catalytic activity">
    <reaction evidence="1">
        <text>S-ubiquitinyl-[E2 ubiquitin-conjugating enzyme]-L-cysteine + [acceptor protein]-L-lysine = [E2 ubiquitin-conjugating enzyme]-L-cysteine + N(6)-ubiquitinyl-[acceptor protein]-L-lysine.</text>
        <dbReference type="EC" id="2.3.2.27"/>
    </reaction>
</comment>
<keyword evidence="11" id="KW-0862">Zinc</keyword>
<dbReference type="PANTHER" id="PTHR22763">
    <property type="entry name" value="RING ZINC FINGER PROTEIN"/>
    <property type="match status" value="1"/>
</dbReference>
<dbReference type="PANTHER" id="PTHR22763:SF162">
    <property type="entry name" value="TRANSMEMBRANE E3 UBIQUITIN-PROTEIN LIGASE 1"/>
    <property type="match status" value="1"/>
</dbReference>
<evidence type="ECO:0000313" key="19">
    <source>
        <dbReference type="Proteomes" id="UP000092583"/>
    </source>
</evidence>
<feature type="region of interest" description="Disordered" evidence="15">
    <location>
        <begin position="263"/>
        <end position="282"/>
    </location>
</feature>
<feature type="region of interest" description="Disordered" evidence="15">
    <location>
        <begin position="1"/>
        <end position="56"/>
    </location>
</feature>
<feature type="compositionally biased region" description="Pro residues" evidence="15">
    <location>
        <begin position="14"/>
        <end position="28"/>
    </location>
</feature>
<evidence type="ECO:0000256" key="4">
    <source>
        <dbReference type="ARBA" id="ARBA00012483"/>
    </source>
</evidence>
<dbReference type="GO" id="GO:0012505">
    <property type="term" value="C:endomembrane system"/>
    <property type="evidence" value="ECO:0007669"/>
    <property type="project" value="UniProtKB-SubCell"/>
</dbReference>
<organism evidence="18 19">
    <name type="scientific">Kwoniella mangroviensis CBS 10435</name>
    <dbReference type="NCBI Taxonomy" id="1331196"/>
    <lineage>
        <taxon>Eukaryota</taxon>
        <taxon>Fungi</taxon>
        <taxon>Dikarya</taxon>
        <taxon>Basidiomycota</taxon>
        <taxon>Agaricomycotina</taxon>
        <taxon>Tremellomycetes</taxon>
        <taxon>Tremellales</taxon>
        <taxon>Cryptococcaceae</taxon>
        <taxon>Kwoniella</taxon>
    </lineage>
</organism>
<dbReference type="EMBL" id="KI669462">
    <property type="protein sequence ID" value="OCF58375.1"/>
    <property type="molecule type" value="Genomic_DNA"/>
</dbReference>
<keyword evidence="12 16" id="KW-1133">Transmembrane helix</keyword>
<evidence type="ECO:0000256" key="15">
    <source>
        <dbReference type="SAM" id="MobiDB-lite"/>
    </source>
</evidence>
<dbReference type="AlphaFoldDB" id="A0A1B9IS78"/>
<dbReference type="GO" id="GO:0016567">
    <property type="term" value="P:protein ubiquitination"/>
    <property type="evidence" value="ECO:0007669"/>
    <property type="project" value="UniProtKB-UniPathway"/>
</dbReference>
<reference evidence="18 19" key="1">
    <citation type="submission" date="2013-07" db="EMBL/GenBank/DDBJ databases">
        <title>The Genome Sequence of Kwoniella mangroviensis CBS10435.</title>
        <authorList>
            <consortium name="The Broad Institute Genome Sequencing Platform"/>
            <person name="Cuomo C."/>
            <person name="Litvintseva A."/>
            <person name="Chen Y."/>
            <person name="Heitman J."/>
            <person name="Sun S."/>
            <person name="Springer D."/>
            <person name="Dromer F."/>
            <person name="Young S.K."/>
            <person name="Zeng Q."/>
            <person name="Gargeya S."/>
            <person name="Fitzgerald M."/>
            <person name="Abouelleil A."/>
            <person name="Alvarado L."/>
            <person name="Berlin A.M."/>
            <person name="Chapman S.B."/>
            <person name="Dewar J."/>
            <person name="Goldberg J."/>
            <person name="Griggs A."/>
            <person name="Gujja S."/>
            <person name="Hansen M."/>
            <person name="Howarth C."/>
            <person name="Imamovic A."/>
            <person name="Larimer J."/>
            <person name="McCowan C."/>
            <person name="Murphy C."/>
            <person name="Pearson M."/>
            <person name="Priest M."/>
            <person name="Roberts A."/>
            <person name="Saif S."/>
            <person name="Shea T."/>
            <person name="Sykes S."/>
            <person name="Wortman J."/>
            <person name="Nusbaum C."/>
            <person name="Birren B."/>
        </authorList>
    </citation>
    <scope>NUCLEOTIDE SEQUENCE [LARGE SCALE GENOMIC DNA]</scope>
    <source>
        <strain evidence="18 19">CBS 10435</strain>
    </source>
</reference>
<proteinExistence type="predicted"/>
<evidence type="ECO:0000256" key="2">
    <source>
        <dbReference type="ARBA" id="ARBA00004127"/>
    </source>
</evidence>
<evidence type="ECO:0000256" key="5">
    <source>
        <dbReference type="ARBA" id="ARBA00022679"/>
    </source>
</evidence>
<keyword evidence="6 16" id="KW-0812">Transmembrane</keyword>
<evidence type="ECO:0000256" key="6">
    <source>
        <dbReference type="ARBA" id="ARBA00022692"/>
    </source>
</evidence>
<keyword evidence="8" id="KW-0732">Signal</keyword>
<evidence type="ECO:0000256" key="3">
    <source>
        <dbReference type="ARBA" id="ARBA00004906"/>
    </source>
</evidence>
<dbReference type="GO" id="GO:0043161">
    <property type="term" value="P:proteasome-mediated ubiquitin-dependent protein catabolic process"/>
    <property type="evidence" value="ECO:0007669"/>
    <property type="project" value="TreeGrafter"/>
</dbReference>
<keyword evidence="9 14" id="KW-0863">Zinc-finger</keyword>
<dbReference type="InterPro" id="IPR021319">
    <property type="entry name" value="DUF2921"/>
</dbReference>
<dbReference type="EC" id="2.3.2.27" evidence="4"/>
<evidence type="ECO:0000256" key="8">
    <source>
        <dbReference type="ARBA" id="ARBA00022729"/>
    </source>
</evidence>
<dbReference type="InterPro" id="IPR001841">
    <property type="entry name" value="Znf_RING"/>
</dbReference>
<dbReference type="SMART" id="SM00184">
    <property type="entry name" value="RING"/>
    <property type="match status" value="1"/>
</dbReference>
<dbReference type="OrthoDB" id="9984778at2759"/>
<feature type="domain" description="RING-type" evidence="17">
    <location>
        <begin position="749"/>
        <end position="809"/>
    </location>
</feature>
<feature type="compositionally biased region" description="Low complexity" evidence="15">
    <location>
        <begin position="263"/>
        <end position="273"/>
    </location>
</feature>
<reference evidence="19" key="2">
    <citation type="submission" date="2013-12" db="EMBL/GenBank/DDBJ databases">
        <title>Evolution of pathogenesis and genome organization in the Tremellales.</title>
        <authorList>
            <person name="Cuomo C."/>
            <person name="Litvintseva A."/>
            <person name="Heitman J."/>
            <person name="Chen Y."/>
            <person name="Sun S."/>
            <person name="Springer D."/>
            <person name="Dromer F."/>
            <person name="Young S."/>
            <person name="Zeng Q."/>
            <person name="Chapman S."/>
            <person name="Gujja S."/>
            <person name="Saif S."/>
            <person name="Birren B."/>
        </authorList>
    </citation>
    <scope>NUCLEOTIDE SEQUENCE [LARGE SCALE GENOMIC DNA]</scope>
    <source>
        <strain evidence="19">CBS 10435</strain>
    </source>
</reference>
<protein>
    <recommendedName>
        <fullName evidence="4">RING-type E3 ubiquitin transferase</fullName>
        <ecNumber evidence="4">2.3.2.27</ecNumber>
    </recommendedName>
</protein>
<comment type="subcellular location">
    <subcellularLocation>
        <location evidence="2">Endomembrane system</location>
        <topology evidence="2">Multi-pass membrane protein</topology>
    </subcellularLocation>
</comment>
<keyword evidence="10" id="KW-0833">Ubl conjugation pathway</keyword>
<feature type="compositionally biased region" description="Low complexity" evidence="15">
    <location>
        <begin position="29"/>
        <end position="39"/>
    </location>
</feature>
<dbReference type="SUPFAM" id="SSF57850">
    <property type="entry name" value="RING/U-box"/>
    <property type="match status" value="1"/>
</dbReference>
<accession>A0A1B9IS78</accession>
<evidence type="ECO:0000256" key="10">
    <source>
        <dbReference type="ARBA" id="ARBA00022786"/>
    </source>
</evidence>
<dbReference type="STRING" id="1331196.A0A1B9IS78"/>
<dbReference type="Gene3D" id="3.30.40.10">
    <property type="entry name" value="Zinc/RING finger domain, C3HC4 (zinc finger)"/>
    <property type="match status" value="1"/>
</dbReference>
<keyword evidence="7" id="KW-0479">Metal-binding</keyword>
<evidence type="ECO:0000259" key="17">
    <source>
        <dbReference type="PROSITE" id="PS50089"/>
    </source>
</evidence>
<evidence type="ECO:0000313" key="18">
    <source>
        <dbReference type="EMBL" id="OCF58375.1"/>
    </source>
</evidence>
<feature type="transmembrane region" description="Helical" evidence="16">
    <location>
        <begin position="651"/>
        <end position="671"/>
    </location>
</feature>
<sequence length="815" mass="90976">MSSPHASAPSGDPSNPPPPPRPTSPRSPRPTTTTTGTAPLQIPNLPPELIQSQPPPRPNITSMLFLTAFFFFMSGNNHPIGSGIEIGPDGELRTRMSELEYAKIIRDEWVGVINGNETMKGNYTEPSMPSLLPSSLISPEYTYNPSHHQFFSNITGFFRSSTLHPISFDPQLHTSASKSTDSYWRHLSSVPDLNSTGLWNSTLSEELRGEWEWNRTVKWEMNLKERNISSVSPEIEVEYKMNGTKWEKYEDWTWIKGSLTLSTSSKSPSPNNGEHQNDVQMGSSDRSISYDFFGLHYLPNGTYNLYGLPEGMRIDIRKLPYLWNVQHQTVTKEIILRELEKEVRNLDGNLMIGDLRDDDISDQTTCPLLLHLTLPPLPHGVTKEEIDFYRREVQNPTGIKSSIPRPPSYWEVGHGLGGVIVADQCGWAMGITDGHGIDIDSFWERSINYAAYATVSQLVVLLLLVRQMERTRTPSSLSKVSVYTIVIMSITDSWVFSAHVVVGIMSDNKASLPMLVPGFLCLCTAVVFGPRYAVLLHRIQAPERGSTTPVTTTITNRPTAANAAGDGDSLAGVVVDENGTARRISFIASIKAFFSEHPLMRWLAILGFLFCFLQFAFLPSVIPFFLFGLYSFWLPQIWRNARRGSTRALDAWFILGTTAGRLALPLYTFAYADNVFFIEKINWIWGIVWWQLAQVTMLFAQERFGPSFFLPKSLAPPESYNYHPLIPSPSADPEAAAAFHPLLSSEKTCSICMEEVDLSQNHASAHAGPGGAALGNKRKNYALAPCGHLFHTDCLSQWMAVKTICPLCKRSLPPL</sequence>
<dbReference type="InterPro" id="IPR050731">
    <property type="entry name" value="HRD1_E3_ubiq-ligases"/>
</dbReference>
<keyword evidence="19" id="KW-1185">Reference proteome</keyword>
<dbReference type="GO" id="GO:0044695">
    <property type="term" value="C:Dsc E3 ubiquitin ligase complex"/>
    <property type="evidence" value="ECO:0007669"/>
    <property type="project" value="TreeGrafter"/>
</dbReference>
<dbReference type="PROSITE" id="PS50089">
    <property type="entry name" value="ZF_RING_2"/>
    <property type="match status" value="1"/>
</dbReference>
<evidence type="ECO:0000256" key="9">
    <source>
        <dbReference type="ARBA" id="ARBA00022771"/>
    </source>
</evidence>
<evidence type="ECO:0000256" key="14">
    <source>
        <dbReference type="PROSITE-ProRule" id="PRU00175"/>
    </source>
</evidence>
<evidence type="ECO:0000256" key="11">
    <source>
        <dbReference type="ARBA" id="ARBA00022833"/>
    </source>
</evidence>
<comment type="pathway">
    <text evidence="3">Protein modification; protein ubiquitination.</text>
</comment>
<feature type="transmembrane region" description="Helical" evidence="16">
    <location>
        <begin position="683"/>
        <end position="700"/>
    </location>
</feature>
<name>A0A1B9IS78_9TREE</name>
<feature type="transmembrane region" description="Helical" evidence="16">
    <location>
        <begin position="514"/>
        <end position="534"/>
    </location>
</feature>
<dbReference type="UniPathway" id="UPA00143"/>
<dbReference type="InterPro" id="IPR013083">
    <property type="entry name" value="Znf_RING/FYVE/PHD"/>
</dbReference>
<evidence type="ECO:0000256" key="13">
    <source>
        <dbReference type="ARBA" id="ARBA00023136"/>
    </source>
</evidence>
<feature type="transmembrane region" description="Helical" evidence="16">
    <location>
        <begin position="480"/>
        <end position="502"/>
    </location>
</feature>
<keyword evidence="13 16" id="KW-0472">Membrane</keyword>
<feature type="compositionally biased region" description="Low complexity" evidence="15">
    <location>
        <begin position="1"/>
        <end position="13"/>
    </location>
</feature>
<evidence type="ECO:0000256" key="1">
    <source>
        <dbReference type="ARBA" id="ARBA00000900"/>
    </source>
</evidence>
<evidence type="ECO:0000256" key="12">
    <source>
        <dbReference type="ARBA" id="ARBA00022989"/>
    </source>
</evidence>